<dbReference type="Gene3D" id="1.10.10.60">
    <property type="entry name" value="Homeodomain-like"/>
    <property type="match status" value="2"/>
</dbReference>
<dbReference type="Pfam" id="PF03221">
    <property type="entry name" value="HTH_Tnp_Tc5"/>
    <property type="match status" value="1"/>
</dbReference>
<keyword evidence="3" id="KW-0539">Nucleus</keyword>
<comment type="subcellular location">
    <subcellularLocation>
        <location evidence="1">Nucleus</location>
    </subcellularLocation>
</comment>
<evidence type="ECO:0000259" key="4">
    <source>
        <dbReference type="PROSITE" id="PS51253"/>
    </source>
</evidence>
<dbReference type="GO" id="GO:0003677">
    <property type="term" value="F:DNA binding"/>
    <property type="evidence" value="ECO:0007669"/>
    <property type="project" value="UniProtKB-KW"/>
</dbReference>
<evidence type="ECO:0000313" key="5">
    <source>
        <dbReference type="EMBL" id="KAG8198420.1"/>
    </source>
</evidence>
<reference evidence="5 6" key="1">
    <citation type="journal article" date="2022" name="Nat. Ecol. Evol.">
        <title>A masculinizing supergene underlies an exaggerated male reproductive morph in a spider.</title>
        <authorList>
            <person name="Hendrickx F."/>
            <person name="De Corte Z."/>
            <person name="Sonet G."/>
            <person name="Van Belleghem S.M."/>
            <person name="Kostlbacher S."/>
            <person name="Vangestel C."/>
        </authorList>
    </citation>
    <scope>NUCLEOTIDE SEQUENCE [LARGE SCALE GENOMIC DNA]</scope>
    <source>
        <strain evidence="5">W744_W776</strain>
    </source>
</reference>
<dbReference type="Proteomes" id="UP000827092">
    <property type="component" value="Unassembled WGS sequence"/>
</dbReference>
<proteinExistence type="predicted"/>
<dbReference type="SUPFAM" id="SSF46689">
    <property type="entry name" value="Homeodomain-like"/>
    <property type="match status" value="2"/>
</dbReference>
<dbReference type="GO" id="GO:0005634">
    <property type="term" value="C:nucleus"/>
    <property type="evidence" value="ECO:0007669"/>
    <property type="project" value="UniProtKB-SubCell"/>
</dbReference>
<gene>
    <name evidence="5" type="ORF">JTE90_021661</name>
</gene>
<dbReference type="InterPro" id="IPR007889">
    <property type="entry name" value="HTH_Psq"/>
</dbReference>
<sequence>MERKRRDLTVKEKVDILNRYDKLQKMSQKSAAVQLQVSQPLLCKILKNRDDIEIKCNLNGNLNCKRNRDGKDKEVESALKLWFTNVRERDARVNGPILRQKAEDLAAKLGKGNFVAQETALVPLK</sequence>
<keyword evidence="2" id="KW-0238">DNA-binding</keyword>
<protein>
    <recommendedName>
        <fullName evidence="4">HTH CENPB-type domain-containing protein</fullName>
    </recommendedName>
</protein>
<keyword evidence="6" id="KW-1185">Reference proteome</keyword>
<evidence type="ECO:0000256" key="2">
    <source>
        <dbReference type="ARBA" id="ARBA00023125"/>
    </source>
</evidence>
<dbReference type="AlphaFoldDB" id="A0AAV6VP06"/>
<evidence type="ECO:0000256" key="1">
    <source>
        <dbReference type="ARBA" id="ARBA00004123"/>
    </source>
</evidence>
<organism evidence="5 6">
    <name type="scientific">Oedothorax gibbosus</name>
    <dbReference type="NCBI Taxonomy" id="931172"/>
    <lineage>
        <taxon>Eukaryota</taxon>
        <taxon>Metazoa</taxon>
        <taxon>Ecdysozoa</taxon>
        <taxon>Arthropoda</taxon>
        <taxon>Chelicerata</taxon>
        <taxon>Arachnida</taxon>
        <taxon>Araneae</taxon>
        <taxon>Araneomorphae</taxon>
        <taxon>Entelegynae</taxon>
        <taxon>Araneoidea</taxon>
        <taxon>Linyphiidae</taxon>
        <taxon>Erigoninae</taxon>
        <taxon>Oedothorax</taxon>
    </lineage>
</organism>
<dbReference type="PANTHER" id="PTHR19303">
    <property type="entry name" value="TRANSPOSON"/>
    <property type="match status" value="1"/>
</dbReference>
<evidence type="ECO:0000313" key="6">
    <source>
        <dbReference type="Proteomes" id="UP000827092"/>
    </source>
</evidence>
<dbReference type="InterPro" id="IPR006600">
    <property type="entry name" value="HTH_CenpB_DNA-bd_dom"/>
</dbReference>
<dbReference type="EMBL" id="JAFNEN010000041">
    <property type="protein sequence ID" value="KAG8198420.1"/>
    <property type="molecule type" value="Genomic_DNA"/>
</dbReference>
<dbReference type="InterPro" id="IPR050863">
    <property type="entry name" value="CenT-Element_Derived"/>
</dbReference>
<dbReference type="Pfam" id="PF04218">
    <property type="entry name" value="CENP-B_N"/>
    <property type="match status" value="1"/>
</dbReference>
<feature type="domain" description="HTH CENPB-type" evidence="4">
    <location>
        <begin position="63"/>
        <end position="125"/>
    </location>
</feature>
<evidence type="ECO:0000256" key="3">
    <source>
        <dbReference type="ARBA" id="ARBA00023242"/>
    </source>
</evidence>
<accession>A0AAV6VP06</accession>
<name>A0AAV6VP06_9ARAC</name>
<dbReference type="PANTHER" id="PTHR19303:SF73">
    <property type="entry name" value="PROTEIN PDC2"/>
    <property type="match status" value="1"/>
</dbReference>
<comment type="caution">
    <text evidence="5">The sequence shown here is derived from an EMBL/GenBank/DDBJ whole genome shotgun (WGS) entry which is preliminary data.</text>
</comment>
<dbReference type="PROSITE" id="PS51253">
    <property type="entry name" value="HTH_CENPB"/>
    <property type="match status" value="1"/>
</dbReference>
<dbReference type="InterPro" id="IPR009057">
    <property type="entry name" value="Homeodomain-like_sf"/>
</dbReference>